<dbReference type="Gene3D" id="3.40.30.10">
    <property type="entry name" value="Glutaredoxin"/>
    <property type="match status" value="1"/>
</dbReference>
<keyword evidence="2 3" id="KW-0186">Copper</keyword>
<dbReference type="InterPro" id="IPR003782">
    <property type="entry name" value="SCO1/SenC"/>
</dbReference>
<dbReference type="GO" id="GO:0046872">
    <property type="term" value="F:metal ion binding"/>
    <property type="evidence" value="ECO:0007669"/>
    <property type="project" value="UniProtKB-KW"/>
</dbReference>
<feature type="disulfide bond" description="Redox-active" evidence="4">
    <location>
        <begin position="91"/>
        <end position="95"/>
    </location>
</feature>
<keyword evidence="4" id="KW-1015">Disulfide bond</keyword>
<evidence type="ECO:0000256" key="2">
    <source>
        <dbReference type="ARBA" id="ARBA00023008"/>
    </source>
</evidence>
<dbReference type="CDD" id="cd02968">
    <property type="entry name" value="SCO"/>
    <property type="match status" value="1"/>
</dbReference>
<dbReference type="PANTHER" id="PTHR12151">
    <property type="entry name" value="ELECTRON TRANSPORT PROTIN SCO1/SENC FAMILY MEMBER"/>
    <property type="match status" value="1"/>
</dbReference>
<keyword evidence="5" id="KW-1133">Transmembrane helix</keyword>
<reference evidence="7 8" key="1">
    <citation type="submission" date="2020-02" db="EMBL/GenBank/DDBJ databases">
        <authorList>
            <person name="Kim M.K."/>
        </authorList>
    </citation>
    <scope>NUCLEOTIDE SEQUENCE [LARGE SCALE GENOMIC DNA]</scope>
    <source>
        <strain evidence="7 8">BT327</strain>
    </source>
</reference>
<dbReference type="RefSeq" id="WP_163914976.1">
    <property type="nucleotide sequence ID" value="NZ_JAAGWD010000004.1"/>
</dbReference>
<keyword evidence="8" id="KW-1185">Reference proteome</keyword>
<dbReference type="InterPro" id="IPR013766">
    <property type="entry name" value="Thioredoxin_domain"/>
</dbReference>
<comment type="caution">
    <text evidence="7">The sequence shown here is derived from an EMBL/GenBank/DDBJ whole genome shotgun (WGS) entry which is preliminary data.</text>
</comment>
<organism evidence="7 8">
    <name type="scientific">Pontibacter burrus</name>
    <dbReference type="NCBI Taxonomy" id="2704466"/>
    <lineage>
        <taxon>Bacteria</taxon>
        <taxon>Pseudomonadati</taxon>
        <taxon>Bacteroidota</taxon>
        <taxon>Cytophagia</taxon>
        <taxon>Cytophagales</taxon>
        <taxon>Hymenobacteraceae</taxon>
        <taxon>Pontibacter</taxon>
    </lineage>
</organism>
<feature type="binding site" evidence="3">
    <location>
        <position position="179"/>
    </location>
    <ligand>
        <name>Cu cation</name>
        <dbReference type="ChEBI" id="CHEBI:23378"/>
    </ligand>
</feature>
<dbReference type="Proteomes" id="UP000474777">
    <property type="component" value="Unassembled WGS sequence"/>
</dbReference>
<evidence type="ECO:0000313" key="8">
    <source>
        <dbReference type="Proteomes" id="UP000474777"/>
    </source>
</evidence>
<evidence type="ECO:0000256" key="4">
    <source>
        <dbReference type="PIRSR" id="PIRSR603782-2"/>
    </source>
</evidence>
<protein>
    <submittedName>
        <fullName evidence="7">SCO family protein</fullName>
    </submittedName>
</protein>
<comment type="similarity">
    <text evidence="1">Belongs to the SCO1/2 family.</text>
</comment>
<feature type="transmembrane region" description="Helical" evidence="5">
    <location>
        <begin position="6"/>
        <end position="26"/>
    </location>
</feature>
<keyword evidence="3" id="KW-0479">Metal-binding</keyword>
<dbReference type="Pfam" id="PF02630">
    <property type="entry name" value="SCO1-SenC"/>
    <property type="match status" value="1"/>
</dbReference>
<dbReference type="PROSITE" id="PS51352">
    <property type="entry name" value="THIOREDOXIN_2"/>
    <property type="match status" value="1"/>
</dbReference>
<sequence length="222" mass="25212">MSKLKALILGFLILVPLFVFIFIYTFGEHHFTLKSYFPVVDESGQVVTEANGDTLFRKVPAFEFTDQQGAVFRQDALKDKLYVVNFFFTSCPGLCRKMSTQLVRVHEVYQNNPTVELLSISVKPEEDTPEVLNAYAQSYKADTSQWHFLTGNKEKIYSLAQQGFDLGTIETGGADGILHSEKLMLVDRNHVVRGIYDGTDVKDVDRLILEIRVLLDEYSKAK</sequence>
<feature type="binding site" evidence="3">
    <location>
        <position position="91"/>
    </location>
    <ligand>
        <name>Cu cation</name>
        <dbReference type="ChEBI" id="CHEBI:23378"/>
    </ligand>
</feature>
<dbReference type="AlphaFoldDB" id="A0A6B3LX75"/>
<evidence type="ECO:0000259" key="6">
    <source>
        <dbReference type="PROSITE" id="PS51352"/>
    </source>
</evidence>
<gene>
    <name evidence="7" type="ORF">GXP69_10255</name>
</gene>
<accession>A0A6B3LX75</accession>
<dbReference type="EMBL" id="JAAGWD010000004">
    <property type="protein sequence ID" value="NEM98077.1"/>
    <property type="molecule type" value="Genomic_DNA"/>
</dbReference>
<keyword evidence="5" id="KW-0472">Membrane</keyword>
<evidence type="ECO:0000256" key="3">
    <source>
        <dbReference type="PIRSR" id="PIRSR603782-1"/>
    </source>
</evidence>
<proteinExistence type="inferred from homology"/>
<name>A0A6B3LX75_9BACT</name>
<dbReference type="SUPFAM" id="SSF52833">
    <property type="entry name" value="Thioredoxin-like"/>
    <property type="match status" value="1"/>
</dbReference>
<keyword evidence="5" id="KW-0812">Transmembrane</keyword>
<feature type="domain" description="Thioredoxin" evidence="6">
    <location>
        <begin position="53"/>
        <end position="220"/>
    </location>
</feature>
<evidence type="ECO:0000313" key="7">
    <source>
        <dbReference type="EMBL" id="NEM98077.1"/>
    </source>
</evidence>
<evidence type="ECO:0000256" key="1">
    <source>
        <dbReference type="ARBA" id="ARBA00010996"/>
    </source>
</evidence>
<evidence type="ECO:0000256" key="5">
    <source>
        <dbReference type="SAM" id="Phobius"/>
    </source>
</evidence>
<dbReference type="InterPro" id="IPR036249">
    <property type="entry name" value="Thioredoxin-like_sf"/>
</dbReference>
<dbReference type="PANTHER" id="PTHR12151:SF25">
    <property type="entry name" value="LINALOOL DEHYDRATASE_ISOMERASE DOMAIN-CONTAINING PROTEIN"/>
    <property type="match status" value="1"/>
</dbReference>
<feature type="binding site" evidence="3">
    <location>
        <position position="95"/>
    </location>
    <ligand>
        <name>Cu cation</name>
        <dbReference type="ChEBI" id="CHEBI:23378"/>
    </ligand>
</feature>